<dbReference type="EMBL" id="RCDD01000006">
    <property type="protein sequence ID" value="RLK54598.1"/>
    <property type="molecule type" value="Genomic_DNA"/>
</dbReference>
<name>A0A421AXT6_9PSEU</name>
<accession>A0A421AXT6</accession>
<feature type="region of interest" description="Disordered" evidence="1">
    <location>
        <begin position="1"/>
        <end position="20"/>
    </location>
</feature>
<sequence length="135" mass="14985">MPDRRTSDGVRDKTTGHVHHDDWPAIGDRRDTPVVSGYHPRWSAVAEQGLIEVGLRKRNARFLSAHVEIQVAAMMIATGRREVELTINHRPCPDNAPYLGCGSALPRYLPTGYTLTIYGTTIDGQPTVLRAQGQR</sequence>
<dbReference type="Proteomes" id="UP000282454">
    <property type="component" value="Unassembled WGS sequence"/>
</dbReference>
<keyword evidence="3" id="KW-1185">Reference proteome</keyword>
<reference evidence="2 3" key="1">
    <citation type="submission" date="2018-10" db="EMBL/GenBank/DDBJ databases">
        <title>Genomic Encyclopedia of Archaeal and Bacterial Type Strains, Phase II (KMG-II): from individual species to whole genera.</title>
        <authorList>
            <person name="Goeker M."/>
        </authorList>
    </citation>
    <scope>NUCLEOTIDE SEQUENCE [LARGE SCALE GENOMIC DNA]</scope>
    <source>
        <strain evidence="2 3">DSM 45657</strain>
    </source>
</reference>
<comment type="caution">
    <text evidence="2">The sequence shown here is derived from an EMBL/GenBank/DDBJ whole genome shotgun (WGS) entry which is preliminary data.</text>
</comment>
<dbReference type="AlphaFoldDB" id="A0A421AXT6"/>
<dbReference type="Pfam" id="PF14428">
    <property type="entry name" value="DddA-like"/>
    <property type="match status" value="1"/>
</dbReference>
<dbReference type="InterPro" id="IPR032724">
    <property type="entry name" value="SCP1.201-like"/>
</dbReference>
<gene>
    <name evidence="2" type="ORF">CLV68_5631</name>
</gene>
<evidence type="ECO:0000313" key="3">
    <source>
        <dbReference type="Proteomes" id="UP000282454"/>
    </source>
</evidence>
<evidence type="ECO:0000313" key="2">
    <source>
        <dbReference type="EMBL" id="RLK54598.1"/>
    </source>
</evidence>
<evidence type="ECO:0000256" key="1">
    <source>
        <dbReference type="SAM" id="MobiDB-lite"/>
    </source>
</evidence>
<organism evidence="2 3">
    <name type="scientific">Actinokineospora cianjurensis</name>
    <dbReference type="NCBI Taxonomy" id="585224"/>
    <lineage>
        <taxon>Bacteria</taxon>
        <taxon>Bacillati</taxon>
        <taxon>Actinomycetota</taxon>
        <taxon>Actinomycetes</taxon>
        <taxon>Pseudonocardiales</taxon>
        <taxon>Pseudonocardiaceae</taxon>
        <taxon>Actinokineospora</taxon>
    </lineage>
</organism>
<proteinExistence type="predicted"/>
<protein>
    <submittedName>
        <fullName evidence="2">Nucleic acid/nucleotide deaminase of polymorphic system toxin</fullName>
    </submittedName>
</protein>